<name>A0A4Q2M411_9MICO</name>
<dbReference type="Pfam" id="PF14542">
    <property type="entry name" value="Acetyltransf_CG"/>
    <property type="match status" value="1"/>
</dbReference>
<dbReference type="PANTHER" id="PTHR31435">
    <property type="entry name" value="PROTEIN NATD1"/>
    <property type="match status" value="1"/>
</dbReference>
<protein>
    <submittedName>
        <fullName evidence="3">N-acetyltransferase</fullName>
    </submittedName>
</protein>
<dbReference type="Proteomes" id="UP000581087">
    <property type="component" value="Unassembled WGS sequence"/>
</dbReference>
<evidence type="ECO:0000313" key="3">
    <source>
        <dbReference type="EMBL" id="RXZ86775.1"/>
    </source>
</evidence>
<dbReference type="AlphaFoldDB" id="A0A4Q2M411"/>
<keyword evidence="4" id="KW-1185">Reference proteome</keyword>
<dbReference type="InterPro" id="IPR045057">
    <property type="entry name" value="Gcn5-rel_NAT"/>
</dbReference>
<evidence type="ECO:0000259" key="1">
    <source>
        <dbReference type="PROSITE" id="PS51729"/>
    </source>
</evidence>
<evidence type="ECO:0000313" key="2">
    <source>
        <dbReference type="EMBL" id="NYD67404.1"/>
    </source>
</evidence>
<dbReference type="GO" id="GO:0016740">
    <property type="term" value="F:transferase activity"/>
    <property type="evidence" value="ECO:0007669"/>
    <property type="project" value="UniProtKB-KW"/>
</dbReference>
<proteinExistence type="predicted"/>
<accession>A0A4Q2M411</accession>
<comment type="caution">
    <text evidence="3">The sequence shown here is derived from an EMBL/GenBank/DDBJ whole genome shotgun (WGS) entry which is preliminary data.</text>
</comment>
<evidence type="ECO:0000313" key="5">
    <source>
        <dbReference type="Proteomes" id="UP000581087"/>
    </source>
</evidence>
<dbReference type="OrthoDB" id="5405911at2"/>
<feature type="domain" description="N-acetyltransferase" evidence="1">
    <location>
        <begin position="7"/>
        <end position="93"/>
    </location>
</feature>
<organism evidence="3 4">
    <name type="scientific">Agromyces atrinae</name>
    <dbReference type="NCBI Taxonomy" id="592376"/>
    <lineage>
        <taxon>Bacteria</taxon>
        <taxon>Bacillati</taxon>
        <taxon>Actinomycetota</taxon>
        <taxon>Actinomycetes</taxon>
        <taxon>Micrococcales</taxon>
        <taxon>Microbacteriaceae</taxon>
        <taxon>Agromyces</taxon>
    </lineage>
</organism>
<keyword evidence="3" id="KW-0808">Transferase</keyword>
<dbReference type="SUPFAM" id="SSF55729">
    <property type="entry name" value="Acyl-CoA N-acyltransferases (Nat)"/>
    <property type="match status" value="1"/>
</dbReference>
<evidence type="ECO:0000313" key="4">
    <source>
        <dbReference type="Proteomes" id="UP000292686"/>
    </source>
</evidence>
<dbReference type="EMBL" id="SDPM01000003">
    <property type="protein sequence ID" value="RXZ86775.1"/>
    <property type="molecule type" value="Genomic_DNA"/>
</dbReference>
<dbReference type="Gene3D" id="3.40.630.30">
    <property type="match status" value="1"/>
</dbReference>
<reference evidence="2 5" key="2">
    <citation type="submission" date="2020-07" db="EMBL/GenBank/DDBJ databases">
        <title>Sequencing the genomes of 1000 actinobacteria strains.</title>
        <authorList>
            <person name="Klenk H.-P."/>
        </authorList>
    </citation>
    <scope>NUCLEOTIDE SEQUENCE [LARGE SCALE GENOMIC DNA]</scope>
    <source>
        <strain evidence="2 5">DSM 23870</strain>
    </source>
</reference>
<dbReference type="PROSITE" id="PS51729">
    <property type="entry name" value="GNAT_YJDJ"/>
    <property type="match status" value="1"/>
</dbReference>
<reference evidence="3 4" key="1">
    <citation type="submission" date="2019-01" db="EMBL/GenBank/DDBJ databases">
        <title>Agromyces.</title>
        <authorList>
            <person name="Li J."/>
        </authorList>
    </citation>
    <scope>NUCLEOTIDE SEQUENCE [LARGE SCALE GENOMIC DNA]</scope>
    <source>
        <strain evidence="3 4">DSM 23870</strain>
    </source>
</reference>
<dbReference type="InterPro" id="IPR031165">
    <property type="entry name" value="GNAT_YJDJ"/>
</dbReference>
<gene>
    <name evidence="2" type="ORF">BJ972_001923</name>
    <name evidence="3" type="ORF">ESP50_06820</name>
</gene>
<dbReference type="PANTHER" id="PTHR31435:SF10">
    <property type="entry name" value="BSR4717 PROTEIN"/>
    <property type="match status" value="1"/>
</dbReference>
<dbReference type="RefSeq" id="WP_129173445.1">
    <property type="nucleotide sequence ID" value="NZ_JACCBI010000001.1"/>
</dbReference>
<dbReference type="Proteomes" id="UP000292686">
    <property type="component" value="Unassembled WGS sequence"/>
</dbReference>
<dbReference type="EMBL" id="JACCBI010000001">
    <property type="protein sequence ID" value="NYD67404.1"/>
    <property type="molecule type" value="Genomic_DNA"/>
</dbReference>
<dbReference type="InterPro" id="IPR016181">
    <property type="entry name" value="Acyl_CoA_acyltransferase"/>
</dbReference>
<sequence>MSESTVTLNPSAAQYEIHVDGVLAGIARIRESDDEVVFTHTEVFDEFGGQGLAHVLAAEALADVARRGKTVVPICPFIASYLTKHPEAAPSVRWPNAAG</sequence>